<gene>
    <name evidence="1" type="ORF">G2W53_004930</name>
</gene>
<dbReference type="EMBL" id="JAAIUW010000002">
    <property type="protein sequence ID" value="KAF7842632.1"/>
    <property type="molecule type" value="Genomic_DNA"/>
</dbReference>
<dbReference type="OrthoDB" id="1746206at2759"/>
<comment type="caution">
    <text evidence="1">The sequence shown here is derived from an EMBL/GenBank/DDBJ whole genome shotgun (WGS) entry which is preliminary data.</text>
</comment>
<protein>
    <submittedName>
        <fullName evidence="1">Uncharacterized protein</fullName>
    </submittedName>
</protein>
<dbReference type="AlphaFoldDB" id="A0A834XE55"/>
<proteinExistence type="predicted"/>
<dbReference type="Proteomes" id="UP000634136">
    <property type="component" value="Unassembled WGS sequence"/>
</dbReference>
<reference evidence="1" key="1">
    <citation type="submission" date="2020-09" db="EMBL/GenBank/DDBJ databases">
        <title>Genome-Enabled Discovery of Anthraquinone Biosynthesis in Senna tora.</title>
        <authorList>
            <person name="Kang S.-H."/>
            <person name="Pandey R.P."/>
            <person name="Lee C.-M."/>
            <person name="Sim J.-S."/>
            <person name="Jeong J.-T."/>
            <person name="Choi B.-S."/>
            <person name="Jung M."/>
            <person name="Ginzburg D."/>
            <person name="Zhao K."/>
            <person name="Won S.Y."/>
            <person name="Oh T.-J."/>
            <person name="Yu Y."/>
            <person name="Kim N.-H."/>
            <person name="Lee O.R."/>
            <person name="Lee T.-H."/>
            <person name="Bashyal P."/>
            <person name="Kim T.-S."/>
            <person name="Lee W.-H."/>
            <person name="Kawkins C."/>
            <person name="Kim C.-K."/>
            <person name="Kim J.S."/>
            <person name="Ahn B.O."/>
            <person name="Rhee S.Y."/>
            <person name="Sohng J.K."/>
        </authorList>
    </citation>
    <scope>NUCLEOTIDE SEQUENCE</scope>
    <source>
        <tissue evidence="1">Leaf</tissue>
    </source>
</reference>
<accession>A0A834XE55</accession>
<evidence type="ECO:0000313" key="2">
    <source>
        <dbReference type="Proteomes" id="UP000634136"/>
    </source>
</evidence>
<name>A0A834XE55_9FABA</name>
<organism evidence="1 2">
    <name type="scientific">Senna tora</name>
    <dbReference type="NCBI Taxonomy" id="362788"/>
    <lineage>
        <taxon>Eukaryota</taxon>
        <taxon>Viridiplantae</taxon>
        <taxon>Streptophyta</taxon>
        <taxon>Embryophyta</taxon>
        <taxon>Tracheophyta</taxon>
        <taxon>Spermatophyta</taxon>
        <taxon>Magnoliopsida</taxon>
        <taxon>eudicotyledons</taxon>
        <taxon>Gunneridae</taxon>
        <taxon>Pentapetalae</taxon>
        <taxon>rosids</taxon>
        <taxon>fabids</taxon>
        <taxon>Fabales</taxon>
        <taxon>Fabaceae</taxon>
        <taxon>Caesalpinioideae</taxon>
        <taxon>Cassia clade</taxon>
        <taxon>Senna</taxon>
    </lineage>
</organism>
<keyword evidence="2" id="KW-1185">Reference proteome</keyword>
<evidence type="ECO:0000313" key="1">
    <source>
        <dbReference type="EMBL" id="KAF7842632.1"/>
    </source>
</evidence>
<sequence>MGSNFSSTMGIGVKSNVGRLKKGRKQCLLVESQRAGILCVASMLVRGRPSGMVSNRKPEEPLRAVGPLDLSRRLWLNSEFTKVMWKPLPWRSLASFRNGFM</sequence>